<dbReference type="AlphaFoldDB" id="A0ABD0J4W8"/>
<dbReference type="EMBL" id="JACVVK020000650">
    <property type="protein sequence ID" value="KAK7460354.1"/>
    <property type="molecule type" value="Genomic_DNA"/>
</dbReference>
<protein>
    <submittedName>
        <fullName evidence="1">Uncharacterized protein</fullName>
    </submittedName>
</protein>
<proteinExistence type="predicted"/>
<organism evidence="1 2">
    <name type="scientific">Batillaria attramentaria</name>
    <dbReference type="NCBI Taxonomy" id="370345"/>
    <lineage>
        <taxon>Eukaryota</taxon>
        <taxon>Metazoa</taxon>
        <taxon>Spiralia</taxon>
        <taxon>Lophotrochozoa</taxon>
        <taxon>Mollusca</taxon>
        <taxon>Gastropoda</taxon>
        <taxon>Caenogastropoda</taxon>
        <taxon>Sorbeoconcha</taxon>
        <taxon>Cerithioidea</taxon>
        <taxon>Batillariidae</taxon>
        <taxon>Batillaria</taxon>
    </lineage>
</organism>
<evidence type="ECO:0000313" key="2">
    <source>
        <dbReference type="Proteomes" id="UP001519460"/>
    </source>
</evidence>
<comment type="caution">
    <text evidence="1">The sequence shown here is derived from an EMBL/GenBank/DDBJ whole genome shotgun (WGS) entry which is preliminary data.</text>
</comment>
<feature type="non-terminal residue" evidence="1">
    <location>
        <position position="1"/>
    </location>
</feature>
<dbReference type="Proteomes" id="UP001519460">
    <property type="component" value="Unassembled WGS sequence"/>
</dbReference>
<accession>A0ABD0J4W8</accession>
<evidence type="ECO:0000313" key="1">
    <source>
        <dbReference type="EMBL" id="KAK7460354.1"/>
    </source>
</evidence>
<keyword evidence="2" id="KW-1185">Reference proteome</keyword>
<reference evidence="1 2" key="1">
    <citation type="journal article" date="2023" name="Sci. Data">
        <title>Genome assembly of the Korean intertidal mud-creeper Batillaria attramentaria.</title>
        <authorList>
            <person name="Patra A.K."/>
            <person name="Ho P.T."/>
            <person name="Jun S."/>
            <person name="Lee S.J."/>
            <person name="Kim Y."/>
            <person name="Won Y.J."/>
        </authorList>
    </citation>
    <scope>NUCLEOTIDE SEQUENCE [LARGE SCALE GENOMIC DNA]</scope>
    <source>
        <strain evidence="1">Wonlab-2016</strain>
    </source>
</reference>
<gene>
    <name evidence="1" type="ORF">BaRGS_00038882</name>
</gene>
<name>A0ABD0J4W8_9CAEN</name>
<sequence length="99" mass="11290">RVDRVRPAAAVSQQPAAPALILSHPSLQHQPATVGMWKSRTRFSRLGPRKRLRFRTDRCGLECIYLCADHVLGCLIRTPMCRQRDLLVAWLRIGFAVKK</sequence>